<dbReference type="Proteomes" id="UP000284822">
    <property type="component" value="Unassembled WGS sequence"/>
</dbReference>
<dbReference type="EMBL" id="QOCS01000019">
    <property type="protein sequence ID" value="RHW45458.1"/>
    <property type="molecule type" value="Genomic_DNA"/>
</dbReference>
<organism evidence="1 2">
    <name type="scientific">Bombilactobacillus bombi</name>
    <dbReference type="NCBI Taxonomy" id="1303590"/>
    <lineage>
        <taxon>Bacteria</taxon>
        <taxon>Bacillati</taxon>
        <taxon>Bacillota</taxon>
        <taxon>Bacilli</taxon>
        <taxon>Lactobacillales</taxon>
        <taxon>Lactobacillaceae</taxon>
        <taxon>Bombilactobacillus</taxon>
    </lineage>
</organism>
<dbReference type="AlphaFoldDB" id="A0A417Z448"/>
<evidence type="ECO:0000313" key="2">
    <source>
        <dbReference type="Proteomes" id="UP000284822"/>
    </source>
</evidence>
<name>A0A417Z448_9LACO</name>
<evidence type="ECO:0000313" key="1">
    <source>
        <dbReference type="EMBL" id="RHW45458.1"/>
    </source>
</evidence>
<accession>A0A417Z448</accession>
<gene>
    <name evidence="1" type="ORF">DS832_07720</name>
</gene>
<reference evidence="1 2" key="1">
    <citation type="submission" date="2018-07" db="EMBL/GenBank/DDBJ databases">
        <title>Genome sequences of six Lactobacillus spp. isolated from bumble bee guts.</title>
        <authorList>
            <person name="Motta E.V.S."/>
            <person name="Moran N.A."/>
        </authorList>
    </citation>
    <scope>NUCLEOTIDE SEQUENCE [LARGE SCALE GENOMIC DNA]</scope>
    <source>
        <strain evidence="1 2">LV-8.1</strain>
    </source>
</reference>
<comment type="caution">
    <text evidence="1">The sequence shown here is derived from an EMBL/GenBank/DDBJ whole genome shotgun (WGS) entry which is preliminary data.</text>
</comment>
<proteinExistence type="predicted"/>
<protein>
    <submittedName>
        <fullName evidence="1">Uncharacterized protein</fullName>
    </submittedName>
</protein>
<sequence length="93" mass="9887">MGGSNSQIIFNEITDPKTQKTYDPEINIQSDGAIDKNNPLVNLSTGKIDLSHGKLSINTHNLGNYTSAEKGGLMQVGPGMDIAVQTGGILIFQ</sequence>